<accession>A0ABN1J3T5</accession>
<comment type="caution">
    <text evidence="1">The sequence shown here is derived from an EMBL/GenBank/DDBJ whole genome shotgun (WGS) entry which is preliminary data.</text>
</comment>
<organism evidence="1 2">
    <name type="scientific">Aquimarina litoralis</name>
    <dbReference type="NCBI Taxonomy" id="584605"/>
    <lineage>
        <taxon>Bacteria</taxon>
        <taxon>Pseudomonadati</taxon>
        <taxon>Bacteroidota</taxon>
        <taxon>Flavobacteriia</taxon>
        <taxon>Flavobacteriales</taxon>
        <taxon>Flavobacteriaceae</taxon>
        <taxon>Aquimarina</taxon>
    </lineage>
</organism>
<evidence type="ECO:0000313" key="2">
    <source>
        <dbReference type="Proteomes" id="UP001501758"/>
    </source>
</evidence>
<gene>
    <name evidence="1" type="ORF">GCM10009430_36470</name>
</gene>
<evidence type="ECO:0000313" key="1">
    <source>
        <dbReference type="EMBL" id="GAA0727895.1"/>
    </source>
</evidence>
<protein>
    <submittedName>
        <fullName evidence="1">Uncharacterized protein</fullName>
    </submittedName>
</protein>
<dbReference type="EMBL" id="BAAAGE010000003">
    <property type="protein sequence ID" value="GAA0727895.1"/>
    <property type="molecule type" value="Genomic_DNA"/>
</dbReference>
<sequence>MNDDEKEQQLKKYNFLDAIDVIPSLATYRIMKNHKLILINESKGFKLLSNVLEDTNKLKSSSFLNSELTLTFFLYKKDYLFDNYTELIEENNQLYYFSNRKPVTEANPFSYIPTNISNDLVTEDFLITEESTQQLWFDIQQANINAEINKRLDLIAELDQDDLITDEGKLIIEQSIQKEKGKGLLGIIELKMIGDNTMDVVEIDMSDPNESKSFLLDPFPAFKIHFNNRKTIWKYIKKSDENELETSSVKPLTKNGFIEIDPNTDFSGTLPVDIDKYMFPNPTANMIKQVTDENTNITTTYSEIFI</sequence>
<name>A0ABN1J3T5_9FLAO</name>
<dbReference type="Proteomes" id="UP001501758">
    <property type="component" value="Unassembled WGS sequence"/>
</dbReference>
<proteinExistence type="predicted"/>
<keyword evidence="2" id="KW-1185">Reference proteome</keyword>
<reference evidence="1 2" key="1">
    <citation type="journal article" date="2019" name="Int. J. Syst. Evol. Microbiol.">
        <title>The Global Catalogue of Microorganisms (GCM) 10K type strain sequencing project: providing services to taxonomists for standard genome sequencing and annotation.</title>
        <authorList>
            <consortium name="The Broad Institute Genomics Platform"/>
            <consortium name="The Broad Institute Genome Sequencing Center for Infectious Disease"/>
            <person name="Wu L."/>
            <person name="Ma J."/>
        </authorList>
    </citation>
    <scope>NUCLEOTIDE SEQUENCE [LARGE SCALE GENOMIC DNA]</scope>
    <source>
        <strain evidence="1 2">JCM 15974</strain>
    </source>
</reference>